<dbReference type="NCBIfam" id="TIGR03517">
    <property type="entry name" value="GldM_gliding"/>
    <property type="match status" value="1"/>
</dbReference>
<dbReference type="InterPro" id="IPR022720">
    <property type="entry name" value="Motility-assoc_prot_GldM_N"/>
</dbReference>
<dbReference type="Pfam" id="PF21601">
    <property type="entry name" value="GldM_2nd"/>
    <property type="match status" value="1"/>
</dbReference>
<dbReference type="AlphaFoldDB" id="A0AAJ1QVN1"/>
<comment type="caution">
    <text evidence="5">The sequence shown here is derived from an EMBL/GenBank/DDBJ whole genome shotgun (WGS) entry which is preliminary data.</text>
</comment>
<sequence>MAGGKLSARQKMINLMYLVFIAMLAMNMSKEVLSAFGFMNEKLSENNVSTTAKNNEAYANLATKASEQAAKFATLNQEAIKIKGYSADFYTYLEELKAKMTSDIEDKNDYESMDKTAFLDEHFFKGDKFTVEGQEFLDKINSYRTSVTGALGKDSKFAPIVANRFSTSDVTNKDGKTIKWLDYRYKGFPLVASLTSLTQMQADIKNTESDIVSDLLGGKMEEALSLNNYKGIVALDKNAYFAGEKVTGKIVLGRYDATMIPDNVTLNGKDYKNIQSGQVIIDMPAGNVGSHDIKGQIAFTQNGEVVEVPFESTYSVIPQPGDAVVSADKMNVVYRGLSNPISVSLPGVSDNNLRVSASGGSLSGGRGKYILKPGGGNTAVINVSATLSNGKSVNSKATFRIKDIPAAMGSVRGQFGTVRMPKSGLSNAPIAAGLPDFEFDLSIRVQSFKIKVPGELTIIVNGSSLNAAAKQKLAKAKRGDQINIFDIKATANGVKLKQVLPVSIELTN</sequence>
<feature type="domain" description="Gliding motility-associated protein GldM N-terminal" evidence="2">
    <location>
        <begin position="31"/>
        <end position="217"/>
    </location>
</feature>
<dbReference type="InterPro" id="IPR048405">
    <property type="entry name" value="GldM_Ig-like-1"/>
</dbReference>
<dbReference type="Pfam" id="PF21602">
    <property type="entry name" value="GldM_3rd"/>
    <property type="match status" value="1"/>
</dbReference>
<dbReference type="InterPro" id="IPR022719">
    <property type="entry name" value="Motility-assoc_prot_GldM_C"/>
</dbReference>
<protein>
    <submittedName>
        <fullName evidence="5">Gliding motility protein GldM</fullName>
    </submittedName>
</protein>
<feature type="domain" description="Gliding motility-associated protein GldM C-terminal" evidence="1">
    <location>
        <begin position="405"/>
        <end position="506"/>
    </location>
</feature>
<evidence type="ECO:0000259" key="2">
    <source>
        <dbReference type="Pfam" id="PF12081"/>
    </source>
</evidence>
<dbReference type="InterPro" id="IPR048406">
    <property type="entry name" value="GldM_Ig-like-2"/>
</dbReference>
<feature type="domain" description="Gliding motility-associated protein GldM second immunoglobulin-like" evidence="4">
    <location>
        <begin position="323"/>
        <end position="402"/>
    </location>
</feature>
<dbReference type="Pfam" id="PF12080">
    <property type="entry name" value="GldM_4th"/>
    <property type="match status" value="1"/>
</dbReference>
<evidence type="ECO:0000259" key="4">
    <source>
        <dbReference type="Pfam" id="PF21602"/>
    </source>
</evidence>
<evidence type="ECO:0000259" key="1">
    <source>
        <dbReference type="Pfam" id="PF12080"/>
    </source>
</evidence>
<reference evidence="5 6" key="1">
    <citation type="journal article" date="2014" name="Int. J. Syst. Evol. Microbiol.">
        <title>Complete genome sequence of Corynebacterium casei LMG S-19264T (=DSM 44701T), isolated from a smear-ripened cheese.</title>
        <authorList>
            <consortium name="US DOE Joint Genome Institute (JGI-PGF)"/>
            <person name="Walter F."/>
            <person name="Albersmeier A."/>
            <person name="Kalinowski J."/>
            <person name="Ruckert C."/>
        </authorList>
    </citation>
    <scope>NUCLEOTIDE SEQUENCE [LARGE SCALE GENOMIC DNA]</scope>
    <source>
        <strain evidence="5 6">CECT 8670</strain>
    </source>
</reference>
<evidence type="ECO:0000313" key="5">
    <source>
        <dbReference type="EMBL" id="MDN3618723.1"/>
    </source>
</evidence>
<evidence type="ECO:0000259" key="3">
    <source>
        <dbReference type="Pfam" id="PF21601"/>
    </source>
</evidence>
<dbReference type="Pfam" id="PF12081">
    <property type="entry name" value="GldM_1st"/>
    <property type="match status" value="1"/>
</dbReference>
<proteinExistence type="predicted"/>
<dbReference type="EMBL" id="JAUFQH010000003">
    <property type="protein sequence ID" value="MDN3618723.1"/>
    <property type="molecule type" value="Genomic_DNA"/>
</dbReference>
<name>A0AAJ1QVN1_9FLAO</name>
<dbReference type="Proteomes" id="UP001228636">
    <property type="component" value="Unassembled WGS sequence"/>
</dbReference>
<organism evidence="5 6">
    <name type="scientific">Polaribacter sejongensis</name>
    <dbReference type="NCBI Taxonomy" id="985043"/>
    <lineage>
        <taxon>Bacteria</taxon>
        <taxon>Pseudomonadati</taxon>
        <taxon>Bacteroidota</taxon>
        <taxon>Flavobacteriia</taxon>
        <taxon>Flavobacteriales</taxon>
        <taxon>Flavobacteriaceae</taxon>
    </lineage>
</organism>
<accession>A0AAJ1QVN1</accession>
<gene>
    <name evidence="5" type="primary">gldM</name>
    <name evidence="5" type="ORF">QWY81_04550</name>
</gene>
<feature type="domain" description="Gliding motility-associated protein GldM first immunoglobulin-like" evidence="3">
    <location>
        <begin position="222"/>
        <end position="318"/>
    </location>
</feature>
<dbReference type="RefSeq" id="WP_165733722.1">
    <property type="nucleotide sequence ID" value="NZ_CP103460.1"/>
</dbReference>
<evidence type="ECO:0000313" key="6">
    <source>
        <dbReference type="Proteomes" id="UP001228636"/>
    </source>
</evidence>
<dbReference type="InterPro" id="IPR019859">
    <property type="entry name" value="Motility-assoc_prot_GldM"/>
</dbReference>